<sequence>MSGLPINPPSDASSPRTNQPAWREQRHGEAGDGRGPSEEEGMMASQPDTERSEVQTIDLVEQAEDTVPVEAVLSPSNEPAQTQPTGEDNQQTPLPKKEDAPRSPGLIQEAPEAIVDQPRAPRQQLRAEAPSFIPGARSNGSAWRPSVTAGGSSNPPVSPAGSSRRSQQLPARLQSRQASLHPQPHRPSSSRLTSADLHLSSVSPPLSSSPLLQTTATWQPSGEPCSPSTGNTEYYSLPSSLNQSLSGSETVPWPPSPHPRTHSTSRPAERPSPTSSPARNQPLRRRPRSPPIIWESPESPEFPDRIAMAYQQPSHPAYHQAQGRGDDRGHGQAHHQGPPPVPPGPTQRVPAGPAQHAHAGPLHYVPAAPTHRAPAGTAQYGYAGPLHHNPAAPTHRAPAGTAHHAPLWPAQHVPAGPSQPVRFGPIHPAPLGAFPPAPPHPAPPGFDPRIVYHQTTVQDPHTGAVSMGSYYPYLHTSVVPGPFGHPIHYPAGFGYLDPTPAVYPATNFGPAPPVAPFAAMPTIGRWPQRDPFAAGPRRYTPPPGHIALGPTLSMPRESPQPGTGQVSQAPGVSRVSASAGAPARSGSRGSRPLVPTVPESRPALARGVPADEGQTARNNEGTVSQRSQEETPSMGPGQPQQNRLRPVADQVDAVPLPRLFGSQVLPSRPIGPWNPTGGLSGFAPRQAASVEDAYSRSATPVQQESGDGRGESVTPPDQILEPYSSGSSSALRIYGTPSTPLGQPSNLDLAGPFGFIDPIRAREEQHWAQQHQAAGHASQMLGSQADRLGAIANEPARFGLSTANYQANRLRDLAGYSPRGDPSPVRTSPAHGQIPAADLARRQLVSAFERVFQNLATYANGYSNLQGVPLVANTVGGRNMPGTMLHELDLLGGDPPTAPLGPAVRTRRQRRPRRWLDSQDGRGLCAEPEEADAFHERLERVESSPGGPARESGPQ</sequence>
<feature type="compositionally biased region" description="Low complexity" evidence="1">
    <location>
        <begin position="569"/>
        <end position="592"/>
    </location>
</feature>
<feature type="compositionally biased region" description="Low complexity" evidence="1">
    <location>
        <begin position="346"/>
        <end position="360"/>
    </location>
</feature>
<comment type="caution">
    <text evidence="2">The sequence shown here is derived from an EMBL/GenBank/DDBJ whole genome shotgun (WGS) entry which is preliminary data.</text>
</comment>
<feature type="region of interest" description="Disordered" evidence="1">
    <location>
        <begin position="1"/>
        <end position="300"/>
    </location>
</feature>
<feature type="region of interest" description="Disordered" evidence="1">
    <location>
        <begin position="528"/>
        <end position="645"/>
    </location>
</feature>
<protein>
    <submittedName>
        <fullName evidence="2">Uncharacterized protein</fullName>
    </submittedName>
</protein>
<feature type="region of interest" description="Disordered" evidence="1">
    <location>
        <begin position="314"/>
        <end position="360"/>
    </location>
</feature>
<feature type="compositionally biased region" description="Polar residues" evidence="1">
    <location>
        <begin position="615"/>
        <end position="626"/>
    </location>
</feature>
<feature type="compositionally biased region" description="Polar residues" evidence="1">
    <location>
        <begin position="74"/>
        <end position="93"/>
    </location>
</feature>
<evidence type="ECO:0000313" key="2">
    <source>
        <dbReference type="EMBL" id="OOQ83070.1"/>
    </source>
</evidence>
<accession>A0A1S9RCS3</accession>
<feature type="compositionally biased region" description="Polar residues" evidence="1">
    <location>
        <begin position="10"/>
        <end position="20"/>
    </location>
</feature>
<reference evidence="3" key="1">
    <citation type="submission" date="2015-09" db="EMBL/GenBank/DDBJ databases">
        <authorList>
            <person name="Fill T.P."/>
            <person name="Baretta J.F."/>
            <person name="de Almeida L.G."/>
            <person name="Rocha M."/>
            <person name="de Souza D.H."/>
            <person name="Malavazi I."/>
            <person name="Cerdeira L.T."/>
            <person name="Hong H."/>
            <person name="Samborskyy M."/>
            <person name="de Vasconcelos A.T."/>
            <person name="Leadlay P."/>
            <person name="Rodrigues-Filho E."/>
        </authorList>
    </citation>
    <scope>NUCLEOTIDE SEQUENCE [LARGE SCALE GENOMIC DNA]</scope>
    <source>
        <strain evidence="3">LaBioMMi 136</strain>
    </source>
</reference>
<dbReference type="AlphaFoldDB" id="A0A1S9RCS3"/>
<dbReference type="Proteomes" id="UP000190744">
    <property type="component" value="Unassembled WGS sequence"/>
</dbReference>
<name>A0A1S9RCS3_PENBI</name>
<proteinExistence type="predicted"/>
<organism evidence="2 3">
    <name type="scientific">Penicillium brasilianum</name>
    <dbReference type="NCBI Taxonomy" id="104259"/>
    <lineage>
        <taxon>Eukaryota</taxon>
        <taxon>Fungi</taxon>
        <taxon>Dikarya</taxon>
        <taxon>Ascomycota</taxon>
        <taxon>Pezizomycotina</taxon>
        <taxon>Eurotiomycetes</taxon>
        <taxon>Eurotiomycetidae</taxon>
        <taxon>Eurotiales</taxon>
        <taxon>Aspergillaceae</taxon>
        <taxon>Penicillium</taxon>
    </lineage>
</organism>
<feature type="region of interest" description="Disordered" evidence="1">
    <location>
        <begin position="662"/>
        <end position="730"/>
    </location>
</feature>
<feature type="compositionally biased region" description="Polar residues" evidence="1">
    <location>
        <begin position="149"/>
        <end position="193"/>
    </location>
</feature>
<evidence type="ECO:0000313" key="3">
    <source>
        <dbReference type="Proteomes" id="UP000190744"/>
    </source>
</evidence>
<feature type="compositionally biased region" description="Basic and acidic residues" evidence="1">
    <location>
        <begin position="23"/>
        <end position="37"/>
    </location>
</feature>
<feature type="compositionally biased region" description="Polar residues" evidence="1">
    <location>
        <begin position="213"/>
        <end position="249"/>
    </location>
</feature>
<feature type="compositionally biased region" description="Polar residues" evidence="1">
    <location>
        <begin position="696"/>
        <end position="705"/>
    </location>
</feature>
<feature type="compositionally biased region" description="Low complexity" evidence="1">
    <location>
        <begin position="197"/>
        <end position="212"/>
    </location>
</feature>
<evidence type="ECO:0000256" key="1">
    <source>
        <dbReference type="SAM" id="MobiDB-lite"/>
    </source>
</evidence>
<dbReference type="EMBL" id="LJBN01000205">
    <property type="protein sequence ID" value="OOQ83070.1"/>
    <property type="molecule type" value="Genomic_DNA"/>
</dbReference>
<gene>
    <name evidence="2" type="ORF">PEBR_38518</name>
</gene>
<feature type="region of interest" description="Disordered" evidence="1">
    <location>
        <begin position="892"/>
        <end position="925"/>
    </location>
</feature>